<keyword evidence="3" id="KW-0326">Glycosidase</keyword>
<keyword evidence="7" id="KW-1185">Reference proteome</keyword>
<dbReference type="GO" id="GO:0050295">
    <property type="term" value="F:steryl-beta-glucosidase activity"/>
    <property type="evidence" value="ECO:0007669"/>
    <property type="project" value="TreeGrafter"/>
</dbReference>
<feature type="domain" description="Glycoside hydrolase family 5 C-terminal" evidence="5">
    <location>
        <begin position="694"/>
        <end position="750"/>
    </location>
</feature>
<dbReference type="SUPFAM" id="SSF51445">
    <property type="entry name" value="(Trans)glycosidases"/>
    <property type="match status" value="1"/>
</dbReference>
<accession>A0A2A9NZW1</accession>
<dbReference type="Pfam" id="PF18564">
    <property type="entry name" value="Glyco_hydro_5_C"/>
    <property type="match status" value="1"/>
</dbReference>
<feature type="domain" description="Glycoside hydrolase family 5" evidence="4">
    <location>
        <begin position="87"/>
        <end position="144"/>
    </location>
</feature>
<dbReference type="InterPro" id="IPR018087">
    <property type="entry name" value="Glyco_hydro_5_CS"/>
</dbReference>
<dbReference type="PROSITE" id="PS00659">
    <property type="entry name" value="GLYCOSYL_HYDROL_F5"/>
    <property type="match status" value="1"/>
</dbReference>
<dbReference type="InterPro" id="IPR041036">
    <property type="entry name" value="GH5_C"/>
</dbReference>
<dbReference type="InterPro" id="IPR052066">
    <property type="entry name" value="Glycosphingolipid_Hydrolases"/>
</dbReference>
<dbReference type="InterPro" id="IPR013780">
    <property type="entry name" value="Glyco_hydro_b"/>
</dbReference>
<dbReference type="Gene3D" id="3.20.20.80">
    <property type="entry name" value="Glycosidases"/>
    <property type="match status" value="2"/>
</dbReference>
<reference evidence="6 7" key="1">
    <citation type="submission" date="2014-02" db="EMBL/GenBank/DDBJ databases">
        <title>Transposable element dynamics among asymbiotic and ectomycorrhizal Amanita fungi.</title>
        <authorList>
            <consortium name="DOE Joint Genome Institute"/>
            <person name="Hess J."/>
            <person name="Skrede I."/>
            <person name="Wolfe B."/>
            <person name="LaButti K."/>
            <person name="Ohm R.A."/>
            <person name="Grigoriev I.V."/>
            <person name="Pringle A."/>
        </authorList>
    </citation>
    <scope>NUCLEOTIDE SEQUENCE [LARGE SCALE GENOMIC DNA]</scope>
    <source>
        <strain evidence="6 7">SKay4041</strain>
    </source>
</reference>
<keyword evidence="2 6" id="KW-0378">Hydrolase</keyword>
<gene>
    <name evidence="6" type="ORF">AMATHDRAFT_45415</name>
</gene>
<evidence type="ECO:0000259" key="5">
    <source>
        <dbReference type="Pfam" id="PF18564"/>
    </source>
</evidence>
<dbReference type="GO" id="GO:0000272">
    <property type="term" value="P:polysaccharide catabolic process"/>
    <property type="evidence" value="ECO:0007669"/>
    <property type="project" value="InterPro"/>
</dbReference>
<evidence type="ECO:0000256" key="3">
    <source>
        <dbReference type="ARBA" id="ARBA00023295"/>
    </source>
</evidence>
<evidence type="ECO:0000313" key="7">
    <source>
        <dbReference type="Proteomes" id="UP000242287"/>
    </source>
</evidence>
<evidence type="ECO:0000313" key="6">
    <source>
        <dbReference type="EMBL" id="PFH53542.1"/>
    </source>
</evidence>
<dbReference type="AlphaFoldDB" id="A0A2A9NZW1"/>
<dbReference type="EMBL" id="KZ301973">
    <property type="protein sequence ID" value="PFH53542.1"/>
    <property type="molecule type" value="Genomic_DNA"/>
</dbReference>
<dbReference type="InterPro" id="IPR001547">
    <property type="entry name" value="Glyco_hydro_5"/>
</dbReference>
<sequence>MPRVPSTSPATGLPTHSSFIHTIDSQFVDNAGRTLLMRGVNLSGSSKAPVGRPSYMLDGFWENAQAGGESFVGRPLNLDDGSADVHLARLSGWGFNLLRFPITWEALEHKGPGKYDQEFMAYTVRVLQKCREYGFRVYMDPHQDTVRHLTWSRFSGGSGAPYWTLAACGVDPRNITATQAAILHSEYPHPQETDPAKLPAMLWSTNYGRLISQTVFTLFYAGRDFAPHCIIDGQNIQDYLQSHYIEAVGQLADCIHETDPTLFDDCVIGWDSMNEPFEGLVGWDDLNQNPQKQGTTLKKGTHPTPAQNFRLGMGKAQTVENWSFGSLGPSRDGTITIDPKGCKVWGVADGESPDGVNDHWGWRRDTTRWLLGSCIWALHGVWDIETGFVNRPEYFRYHPTTGVEVEFISDYWRPHFVAYARRIRKAHPEAIMFVQPPVFAQPPSIEEETLKGRCAYTGHYYDGLTLITRHWNWFNADALGLLRGKYSSTLQAVKIGESAIRRSLQQQMEMLKDDAKILGSYPAVIGEIGIPYDMDGKRSYGWTDGGKYKGNYSRQEKALDASLNGCDGDNALNWTMWTYCPDHSHDWGDGWNMEDLSIWSPDDLQDSQDQAIDLDSEARLDNIPNGGSQIHLLGDVSRVTTAPGDHNPRKNQTHVYPTSDAMSIKKGNGILAGWDPNPYHFLTNGARAPRAFCRPWPRKIIGTPKNIFFDLKKAHFRLVVTVSAEDKPNLCALEEADPATEIYVPLVHYAVDQWLPEDQRKSGRNCMNMSSSATQSDRKVSKACKAAETSSIASDSESAITISTVHPACRAILEKNMVDVDISASSGRWSIEGQVLKWWYDVPSPGEPDREYVIEVRRRGGVIKAKENRREWIKQFCSDFCSIM</sequence>
<dbReference type="InterPro" id="IPR017853">
    <property type="entry name" value="GH"/>
</dbReference>
<dbReference type="Gene3D" id="2.60.40.1180">
    <property type="entry name" value="Golgi alpha-mannosidase II"/>
    <property type="match status" value="1"/>
</dbReference>
<dbReference type="OrthoDB" id="9971853at2759"/>
<dbReference type="PANTHER" id="PTHR31308">
    <property type="match status" value="1"/>
</dbReference>
<dbReference type="PANTHER" id="PTHR31308:SF6">
    <property type="entry name" value="GLYCOSIDE HYDROLASE FAMILY 5 C-TERMINAL DOMAIN-CONTAINING PROTEIN"/>
    <property type="match status" value="1"/>
</dbReference>
<organism evidence="6 7">
    <name type="scientific">Amanita thiersii Skay4041</name>
    <dbReference type="NCBI Taxonomy" id="703135"/>
    <lineage>
        <taxon>Eukaryota</taxon>
        <taxon>Fungi</taxon>
        <taxon>Dikarya</taxon>
        <taxon>Basidiomycota</taxon>
        <taxon>Agaricomycotina</taxon>
        <taxon>Agaricomycetes</taxon>
        <taxon>Agaricomycetidae</taxon>
        <taxon>Agaricales</taxon>
        <taxon>Pluteineae</taxon>
        <taxon>Amanitaceae</taxon>
        <taxon>Amanita</taxon>
    </lineage>
</organism>
<comment type="similarity">
    <text evidence="1">Belongs to the glycosyl hydrolase 5 (cellulase A) family.</text>
</comment>
<evidence type="ECO:0000259" key="4">
    <source>
        <dbReference type="Pfam" id="PF00150"/>
    </source>
</evidence>
<protein>
    <submittedName>
        <fullName evidence="6">Glycoside hydrolase family 5 protein</fullName>
    </submittedName>
</protein>
<proteinExistence type="inferred from homology"/>
<evidence type="ECO:0000256" key="1">
    <source>
        <dbReference type="ARBA" id="ARBA00005641"/>
    </source>
</evidence>
<evidence type="ECO:0000256" key="2">
    <source>
        <dbReference type="ARBA" id="ARBA00022801"/>
    </source>
</evidence>
<dbReference type="Proteomes" id="UP000242287">
    <property type="component" value="Unassembled WGS sequence"/>
</dbReference>
<dbReference type="STRING" id="703135.A0A2A9NZW1"/>
<name>A0A2A9NZW1_9AGAR</name>
<dbReference type="GO" id="GO:1904462">
    <property type="term" value="P:ergosteryl 3-beta-D-glucoside catabolic process"/>
    <property type="evidence" value="ECO:0007669"/>
    <property type="project" value="TreeGrafter"/>
</dbReference>
<dbReference type="Pfam" id="PF00150">
    <property type="entry name" value="Cellulase"/>
    <property type="match status" value="1"/>
</dbReference>